<dbReference type="GO" id="GO:0050909">
    <property type="term" value="P:sensory perception of taste"/>
    <property type="evidence" value="ECO:0007669"/>
    <property type="project" value="InterPro"/>
</dbReference>
<feature type="transmembrane region" description="Helical" evidence="8">
    <location>
        <begin position="165"/>
        <end position="190"/>
    </location>
</feature>
<dbReference type="GO" id="GO:0030425">
    <property type="term" value="C:dendrite"/>
    <property type="evidence" value="ECO:0007669"/>
    <property type="project" value="TreeGrafter"/>
</dbReference>
<comment type="similarity">
    <text evidence="8">Belongs to the insect chemoreceptor superfamily. Gustatory receptor (GR) family.</text>
</comment>
<dbReference type="GO" id="GO:0005886">
    <property type="term" value="C:plasma membrane"/>
    <property type="evidence" value="ECO:0007669"/>
    <property type="project" value="UniProtKB-SubCell"/>
</dbReference>
<keyword evidence="6 8" id="KW-0675">Receptor</keyword>
<dbReference type="EMBL" id="KK852523">
    <property type="protein sequence ID" value="KDR22074.1"/>
    <property type="molecule type" value="Genomic_DNA"/>
</dbReference>
<evidence type="ECO:0000256" key="1">
    <source>
        <dbReference type="ARBA" id="ARBA00004651"/>
    </source>
</evidence>
<reference evidence="9 10" key="1">
    <citation type="journal article" date="2014" name="Nat. Commun.">
        <title>Molecular traces of alternative social organization in a termite genome.</title>
        <authorList>
            <person name="Terrapon N."/>
            <person name="Li C."/>
            <person name="Robertson H.M."/>
            <person name="Ji L."/>
            <person name="Meng X."/>
            <person name="Booth W."/>
            <person name="Chen Z."/>
            <person name="Childers C.P."/>
            <person name="Glastad K.M."/>
            <person name="Gokhale K."/>
            <person name="Gowin J."/>
            <person name="Gronenberg W."/>
            <person name="Hermansen R.A."/>
            <person name="Hu H."/>
            <person name="Hunt B.G."/>
            <person name="Huylmans A.K."/>
            <person name="Khalil S.M."/>
            <person name="Mitchell R.D."/>
            <person name="Munoz-Torres M.C."/>
            <person name="Mustard J.A."/>
            <person name="Pan H."/>
            <person name="Reese J.T."/>
            <person name="Scharf M.E."/>
            <person name="Sun F."/>
            <person name="Vogel H."/>
            <person name="Xiao J."/>
            <person name="Yang W."/>
            <person name="Yang Z."/>
            <person name="Yang Z."/>
            <person name="Zhou J."/>
            <person name="Zhu J."/>
            <person name="Brent C.S."/>
            <person name="Elsik C.G."/>
            <person name="Goodisman M.A."/>
            <person name="Liberles D.A."/>
            <person name="Roe R.M."/>
            <person name="Vargo E.L."/>
            <person name="Vilcinskas A."/>
            <person name="Wang J."/>
            <person name="Bornberg-Bauer E."/>
            <person name="Korb J."/>
            <person name="Zhang G."/>
            <person name="Liebig J."/>
        </authorList>
    </citation>
    <scope>NUCLEOTIDE SEQUENCE [LARGE SCALE GENOMIC DNA]</scope>
    <source>
        <tissue evidence="9">Whole organism</tissue>
    </source>
</reference>
<feature type="transmembrane region" description="Helical" evidence="8">
    <location>
        <begin position="12"/>
        <end position="30"/>
    </location>
</feature>
<name>A0A067RQP7_ZOONE</name>
<dbReference type="AlphaFoldDB" id="A0A067RQP7"/>
<proteinExistence type="inferred from homology"/>
<keyword evidence="10" id="KW-1185">Reference proteome</keyword>
<feature type="transmembrane region" description="Helical" evidence="8">
    <location>
        <begin position="267"/>
        <end position="300"/>
    </location>
</feature>
<organism evidence="9 10">
    <name type="scientific">Zootermopsis nevadensis</name>
    <name type="common">Dampwood termite</name>
    <dbReference type="NCBI Taxonomy" id="136037"/>
    <lineage>
        <taxon>Eukaryota</taxon>
        <taxon>Metazoa</taxon>
        <taxon>Ecdysozoa</taxon>
        <taxon>Arthropoda</taxon>
        <taxon>Hexapoda</taxon>
        <taxon>Insecta</taxon>
        <taxon>Pterygota</taxon>
        <taxon>Neoptera</taxon>
        <taxon>Polyneoptera</taxon>
        <taxon>Dictyoptera</taxon>
        <taxon>Blattodea</taxon>
        <taxon>Blattoidea</taxon>
        <taxon>Termitoidae</taxon>
        <taxon>Termopsidae</taxon>
        <taxon>Zootermopsis</taxon>
    </lineage>
</organism>
<evidence type="ECO:0000256" key="2">
    <source>
        <dbReference type="ARBA" id="ARBA00022475"/>
    </source>
</evidence>
<feature type="transmembrane region" description="Helical" evidence="8">
    <location>
        <begin position="75"/>
        <end position="100"/>
    </location>
</feature>
<feature type="transmembrane region" description="Helical" evidence="8">
    <location>
        <begin position="134"/>
        <end position="153"/>
    </location>
</feature>
<dbReference type="Proteomes" id="UP000027135">
    <property type="component" value="Unassembled WGS sequence"/>
</dbReference>
<accession>A0A067RQP7</accession>
<dbReference type="GO" id="GO:0007165">
    <property type="term" value="P:signal transduction"/>
    <property type="evidence" value="ECO:0007669"/>
    <property type="project" value="UniProtKB-KW"/>
</dbReference>
<dbReference type="PANTHER" id="PTHR21143">
    <property type="entry name" value="INVERTEBRATE GUSTATORY RECEPTOR"/>
    <property type="match status" value="1"/>
</dbReference>
<dbReference type="InterPro" id="IPR013604">
    <property type="entry name" value="7TM_chemorcpt"/>
</dbReference>
<keyword evidence="5 8" id="KW-0472">Membrane</keyword>
<comment type="function">
    <text evidence="8">Gustatory receptor which mediates acceptance or avoidance behavior, depending on its substrates.</text>
</comment>
<keyword evidence="7 8" id="KW-0807">Transducer</keyword>
<evidence type="ECO:0000256" key="3">
    <source>
        <dbReference type="ARBA" id="ARBA00022692"/>
    </source>
</evidence>
<keyword evidence="3 8" id="KW-0812">Transmembrane</keyword>
<evidence type="ECO:0000256" key="6">
    <source>
        <dbReference type="ARBA" id="ARBA00023170"/>
    </source>
</evidence>
<dbReference type="GO" id="GO:0030424">
    <property type="term" value="C:axon"/>
    <property type="evidence" value="ECO:0007669"/>
    <property type="project" value="TreeGrafter"/>
</dbReference>
<evidence type="ECO:0000313" key="10">
    <source>
        <dbReference type="Proteomes" id="UP000027135"/>
    </source>
</evidence>
<comment type="caution">
    <text evidence="8">Lacks conserved residue(s) required for the propagation of feature annotation.</text>
</comment>
<dbReference type="GO" id="GO:0043025">
    <property type="term" value="C:neuronal cell body"/>
    <property type="evidence" value="ECO:0007669"/>
    <property type="project" value="TreeGrafter"/>
</dbReference>
<evidence type="ECO:0000256" key="4">
    <source>
        <dbReference type="ARBA" id="ARBA00022989"/>
    </source>
</evidence>
<protein>
    <recommendedName>
        <fullName evidence="8">Gustatory receptor</fullName>
    </recommendedName>
</protein>
<keyword evidence="2 8" id="KW-1003">Cell membrane</keyword>
<dbReference type="GO" id="GO:0007635">
    <property type="term" value="P:chemosensory behavior"/>
    <property type="evidence" value="ECO:0007669"/>
    <property type="project" value="TreeGrafter"/>
</dbReference>
<evidence type="ECO:0000313" key="9">
    <source>
        <dbReference type="EMBL" id="KDR22074.1"/>
    </source>
</evidence>
<comment type="subcellular location">
    <subcellularLocation>
        <location evidence="1 8">Cell membrane</location>
        <topology evidence="1 8">Multi-pass membrane protein</topology>
    </subcellularLocation>
</comment>
<feature type="transmembrane region" description="Helical" evidence="8">
    <location>
        <begin position="42"/>
        <end position="63"/>
    </location>
</feature>
<evidence type="ECO:0000256" key="5">
    <source>
        <dbReference type="ARBA" id="ARBA00023136"/>
    </source>
</evidence>
<dbReference type="Pfam" id="PF08395">
    <property type="entry name" value="7tm_7"/>
    <property type="match status" value="1"/>
</dbReference>
<gene>
    <name evidence="9" type="ORF">L798_02568</name>
</gene>
<dbReference type="GO" id="GO:0008049">
    <property type="term" value="P:male courtship behavior"/>
    <property type="evidence" value="ECO:0007669"/>
    <property type="project" value="TreeGrafter"/>
</dbReference>
<keyword evidence="4 8" id="KW-1133">Transmembrane helix</keyword>
<dbReference type="OMA" id="RIPIANI"/>
<evidence type="ECO:0000256" key="8">
    <source>
        <dbReference type="RuleBase" id="RU363108"/>
    </source>
</evidence>
<dbReference type="InParanoid" id="A0A067RQP7"/>
<dbReference type="PANTHER" id="PTHR21143:SF133">
    <property type="entry name" value="GUSTATORY AND PHEROMONE RECEPTOR 32A-RELATED"/>
    <property type="match status" value="1"/>
</dbReference>
<evidence type="ECO:0000256" key="7">
    <source>
        <dbReference type="ARBA" id="ARBA00023224"/>
    </source>
</evidence>
<sequence>MPYTNIYSATKPLYYVSSLFGLAPVSWCSGKKHGFIRDRVRILKLFWTVLLTLTLFPSMYYNISLSVPKSNNVTRIIGFAIFHVPLYLSCIITLFVGLTVNRSKLPQLLYKIMQVDRVLIITSTRLCMYRKTKVHIFLQLLVVFVIVVALWLFDMSSYCGLHCYHAYLGIVPFLVNTVEIIQFLNFVMILRTKYKLLNAYLTSLLPALKINENTVPSSNFHTTFINFVPNEVLEVKSSCSSSLLNDMTQSEVKIHHLREIYSRLYDISLIISSIYGISLLGVIVWLFTYSIACIVFALQHFSNGRIPIANILLLLLSQCLLAAIAVPCHVTTDEASRSSVLIQKLLLRRDINKRFISHLDRFYTQINSMTIKFTACGFFSLDMSLFCGIIGAICTYVFVITQLK</sequence>
<feature type="transmembrane region" description="Helical" evidence="8">
    <location>
        <begin position="378"/>
        <end position="399"/>
    </location>
</feature>
<feature type="transmembrane region" description="Helical" evidence="8">
    <location>
        <begin position="306"/>
        <end position="328"/>
    </location>
</feature>